<dbReference type="PANTHER" id="PTHR24269">
    <property type="entry name" value="KREMEN PROTEIN"/>
    <property type="match status" value="1"/>
</dbReference>
<dbReference type="Proteomes" id="UP000507470">
    <property type="component" value="Unassembled WGS sequence"/>
</dbReference>
<evidence type="ECO:0000313" key="9">
    <source>
        <dbReference type="EMBL" id="CAC5414564.1"/>
    </source>
</evidence>
<dbReference type="InterPro" id="IPR002889">
    <property type="entry name" value="WSC_carb-bd"/>
</dbReference>
<keyword evidence="3 7" id="KW-0732">Signal</keyword>
<evidence type="ECO:0000256" key="7">
    <source>
        <dbReference type="SAM" id="SignalP"/>
    </source>
</evidence>
<evidence type="ECO:0000259" key="8">
    <source>
        <dbReference type="PROSITE" id="PS51212"/>
    </source>
</evidence>
<dbReference type="EMBL" id="CACVKT020008350">
    <property type="protein sequence ID" value="CAC5414564.1"/>
    <property type="molecule type" value="Genomic_DNA"/>
</dbReference>
<gene>
    <name evidence="9" type="ORF">MCOR_47339</name>
</gene>
<protein>
    <recommendedName>
        <fullName evidence="8">WSC domain-containing protein</fullName>
    </recommendedName>
</protein>
<accession>A0A6J8E174</accession>
<dbReference type="GO" id="GO:0005886">
    <property type="term" value="C:plasma membrane"/>
    <property type="evidence" value="ECO:0007669"/>
    <property type="project" value="TreeGrafter"/>
</dbReference>
<evidence type="ECO:0000313" key="10">
    <source>
        <dbReference type="Proteomes" id="UP000507470"/>
    </source>
</evidence>
<evidence type="ECO:0000256" key="2">
    <source>
        <dbReference type="ARBA" id="ARBA00022692"/>
    </source>
</evidence>
<evidence type="ECO:0000256" key="6">
    <source>
        <dbReference type="ARBA" id="ARBA00023180"/>
    </source>
</evidence>
<feature type="domain" description="WSC" evidence="8">
    <location>
        <begin position="67"/>
        <end position="157"/>
    </location>
</feature>
<dbReference type="AlphaFoldDB" id="A0A6J8E174"/>
<proteinExistence type="predicted"/>
<comment type="subcellular location">
    <subcellularLocation>
        <location evidence="1">Membrane</location>
        <topology evidence="1">Single-pass membrane protein</topology>
    </subcellularLocation>
</comment>
<evidence type="ECO:0000256" key="4">
    <source>
        <dbReference type="ARBA" id="ARBA00022989"/>
    </source>
</evidence>
<feature type="signal peptide" evidence="7">
    <location>
        <begin position="1"/>
        <end position="18"/>
    </location>
</feature>
<evidence type="ECO:0000256" key="1">
    <source>
        <dbReference type="ARBA" id="ARBA00004167"/>
    </source>
</evidence>
<evidence type="ECO:0000256" key="5">
    <source>
        <dbReference type="ARBA" id="ARBA00023136"/>
    </source>
</evidence>
<dbReference type="PANTHER" id="PTHR24269:SF16">
    <property type="entry name" value="PROTEIN SLG1"/>
    <property type="match status" value="1"/>
</dbReference>
<keyword evidence="10" id="KW-1185">Reference proteome</keyword>
<feature type="chain" id="PRO_5027102316" description="WSC domain-containing protein" evidence="7">
    <location>
        <begin position="19"/>
        <end position="160"/>
    </location>
</feature>
<evidence type="ECO:0000256" key="3">
    <source>
        <dbReference type="ARBA" id="ARBA00022729"/>
    </source>
</evidence>
<keyword evidence="4" id="KW-1133">Transmembrane helix</keyword>
<dbReference type="InterPro" id="IPR051836">
    <property type="entry name" value="Kremen_rcpt"/>
</dbReference>
<keyword evidence="2" id="KW-0812">Transmembrane</keyword>
<dbReference type="Pfam" id="PF01822">
    <property type="entry name" value="WSC"/>
    <property type="match status" value="1"/>
</dbReference>
<reference evidence="9 10" key="1">
    <citation type="submission" date="2020-06" db="EMBL/GenBank/DDBJ databases">
        <authorList>
            <person name="Li R."/>
            <person name="Bekaert M."/>
        </authorList>
    </citation>
    <scope>NUCLEOTIDE SEQUENCE [LARGE SCALE GENOMIC DNA]</scope>
    <source>
        <strain evidence="10">wild</strain>
    </source>
</reference>
<organism evidence="9 10">
    <name type="scientific">Mytilus coruscus</name>
    <name type="common">Sea mussel</name>
    <dbReference type="NCBI Taxonomy" id="42192"/>
    <lineage>
        <taxon>Eukaryota</taxon>
        <taxon>Metazoa</taxon>
        <taxon>Spiralia</taxon>
        <taxon>Lophotrochozoa</taxon>
        <taxon>Mollusca</taxon>
        <taxon>Bivalvia</taxon>
        <taxon>Autobranchia</taxon>
        <taxon>Pteriomorphia</taxon>
        <taxon>Mytilida</taxon>
        <taxon>Mytiloidea</taxon>
        <taxon>Mytilidae</taxon>
        <taxon>Mytilinae</taxon>
        <taxon>Mytilus</taxon>
    </lineage>
</organism>
<dbReference type="OrthoDB" id="6064659at2759"/>
<keyword evidence="6" id="KW-0325">Glycoprotein</keyword>
<keyword evidence="5" id="KW-0472">Membrane</keyword>
<dbReference type="SMART" id="SM00321">
    <property type="entry name" value="WSC"/>
    <property type="match status" value="1"/>
</dbReference>
<dbReference type="PROSITE" id="PS51212">
    <property type="entry name" value="WSC"/>
    <property type="match status" value="1"/>
</dbReference>
<name>A0A6J8E174_MYTCO</name>
<sequence length="160" mass="18084">MFLCKGLLISLLHFVVAAQDKKDYTCSISLNGNGHDLKTLMNMVSTMQGQLKGIEADVKGRQGTLFNRGYIGCFRDRNSMLRSRIIKHISQLTLEKCRDLCRGYTFLGLQYSNECFCGNTIDSANHRPAPERECNMKCSGENRMCGAGDRNSVYRVRNIE</sequence>